<evidence type="ECO:0000313" key="7">
    <source>
        <dbReference type="EMBL" id="RAS59638.1"/>
    </source>
</evidence>
<dbReference type="Gene3D" id="1.10.287.950">
    <property type="entry name" value="Methyl-accepting chemotaxis protein"/>
    <property type="match status" value="1"/>
</dbReference>
<dbReference type="InterPro" id="IPR003660">
    <property type="entry name" value="HAMP_dom"/>
</dbReference>
<dbReference type="SMART" id="SM00304">
    <property type="entry name" value="HAMP"/>
    <property type="match status" value="1"/>
</dbReference>
<keyword evidence="2 4" id="KW-0807">Transducer</keyword>
<comment type="similarity">
    <text evidence="3">Belongs to the methyl-accepting chemotaxis (MCP) protein family.</text>
</comment>
<evidence type="ECO:0000256" key="1">
    <source>
        <dbReference type="ARBA" id="ARBA00004370"/>
    </source>
</evidence>
<dbReference type="PROSITE" id="PS50111">
    <property type="entry name" value="CHEMOTAXIS_TRANSDUC_2"/>
    <property type="match status" value="1"/>
</dbReference>
<feature type="domain" description="Methyl-accepting transducer" evidence="5">
    <location>
        <begin position="370"/>
        <end position="606"/>
    </location>
</feature>
<sequence length="645" mass="70687">MKRMIFAIVVSCLMGLVALVWLTLSNTSKFSTHLEQQYQDTIDFYQQTSASGASLRNFSLLVYQLAAAENSVDQEHIQNLIDKEWLTIQSGMNTLSAQKYADIHGTIFIGDESSKSEDLQVKDLLAEIQTSLDGAHKIYQLMQEVVSRKLPLLQELDYQSNQLTQLAHTATQNASMSNDVTATMVSAIAIMLSTDSNYQLKKAYKNALKSFDTLNETKPGVFDAIKAEEPLAKFFNTKKMVLETSVDPAAFSLNYQQAIEKFTQLETFIDNLLTAQKASLVQDLRQLDTFVLVGAACILLVVSVSGYTFGRKITHQIDYVVERMTDIASGDGDLTVSLSVKGAKEIAQLSASFNLIIEKLRLSFSELAQRINSTESLSQQSALASKQTCEKMSLLLTELEEFYSNINHMRQASSNVAQQCLLGQEHTENTSKSVIRGQRSSESAVSELTELSRSFILLTELTHKFVSDSQKIGSILDVIEEVSEQTNLLSLNAAIEAARAGEQGRGFAVVANEVRTLAARTKTATIEIESVVKSIALAANDITSAINAAKTNADTCTNSVQESSAQLDSITHVIGHMVEMNQHISIATSQQEQSANAMTDMINNIRSFADMATQQAVTNENIASSLSDEVDNAIVILGQFKTHAG</sequence>
<evidence type="ECO:0000256" key="2">
    <source>
        <dbReference type="ARBA" id="ARBA00023224"/>
    </source>
</evidence>
<name>A0A329E5Q7_VIBDI</name>
<organism evidence="7 8">
    <name type="scientific">Vibrio diazotrophicus</name>
    <dbReference type="NCBI Taxonomy" id="685"/>
    <lineage>
        <taxon>Bacteria</taxon>
        <taxon>Pseudomonadati</taxon>
        <taxon>Pseudomonadota</taxon>
        <taxon>Gammaproteobacteria</taxon>
        <taxon>Vibrionales</taxon>
        <taxon>Vibrionaceae</taxon>
        <taxon>Vibrio</taxon>
    </lineage>
</organism>
<gene>
    <name evidence="7" type="ORF">DET48_1253</name>
</gene>
<dbReference type="PANTHER" id="PTHR32089">
    <property type="entry name" value="METHYL-ACCEPTING CHEMOTAXIS PROTEIN MCPB"/>
    <property type="match status" value="1"/>
</dbReference>
<protein>
    <submittedName>
        <fullName evidence="7">Methyl-accepting chemotaxis protein</fullName>
    </submittedName>
</protein>
<dbReference type="CDD" id="cd06225">
    <property type="entry name" value="HAMP"/>
    <property type="match status" value="1"/>
</dbReference>
<accession>A0A329E5Q7</accession>
<evidence type="ECO:0000259" key="6">
    <source>
        <dbReference type="PROSITE" id="PS50885"/>
    </source>
</evidence>
<dbReference type="EMBL" id="QLTR01000025">
    <property type="protein sequence ID" value="RAS59638.1"/>
    <property type="molecule type" value="Genomic_DNA"/>
</dbReference>
<dbReference type="AlphaFoldDB" id="A0A329E5Q7"/>
<comment type="caution">
    <text evidence="7">The sequence shown here is derived from an EMBL/GenBank/DDBJ whole genome shotgun (WGS) entry which is preliminary data.</text>
</comment>
<feature type="domain" description="HAMP" evidence="6">
    <location>
        <begin position="311"/>
        <end position="365"/>
    </location>
</feature>
<dbReference type="RefSeq" id="WP_112404439.1">
    <property type="nucleotide sequence ID" value="NZ_QLTR01000025.1"/>
</dbReference>
<dbReference type="GO" id="GO:0007165">
    <property type="term" value="P:signal transduction"/>
    <property type="evidence" value="ECO:0007669"/>
    <property type="project" value="UniProtKB-KW"/>
</dbReference>
<dbReference type="SUPFAM" id="SSF58104">
    <property type="entry name" value="Methyl-accepting chemotaxis protein (MCP) signaling domain"/>
    <property type="match status" value="1"/>
</dbReference>
<dbReference type="InterPro" id="IPR004089">
    <property type="entry name" value="MCPsignal_dom"/>
</dbReference>
<evidence type="ECO:0000256" key="3">
    <source>
        <dbReference type="ARBA" id="ARBA00029447"/>
    </source>
</evidence>
<comment type="subcellular location">
    <subcellularLocation>
        <location evidence="1">Membrane</location>
    </subcellularLocation>
</comment>
<dbReference type="SMART" id="SM00283">
    <property type="entry name" value="MA"/>
    <property type="match status" value="1"/>
</dbReference>
<evidence type="ECO:0000259" key="5">
    <source>
        <dbReference type="PROSITE" id="PS50111"/>
    </source>
</evidence>
<dbReference type="GO" id="GO:0016020">
    <property type="term" value="C:membrane"/>
    <property type="evidence" value="ECO:0007669"/>
    <property type="project" value="UniProtKB-SubCell"/>
</dbReference>
<dbReference type="GO" id="GO:0006935">
    <property type="term" value="P:chemotaxis"/>
    <property type="evidence" value="ECO:0007669"/>
    <property type="project" value="UniProtKB-ARBA"/>
</dbReference>
<dbReference type="Pfam" id="PF00672">
    <property type="entry name" value="HAMP"/>
    <property type="match status" value="1"/>
</dbReference>
<dbReference type="Gene3D" id="6.10.340.10">
    <property type="match status" value="1"/>
</dbReference>
<reference evidence="7 8" key="1">
    <citation type="submission" date="2018-06" db="EMBL/GenBank/DDBJ databases">
        <title>Freshwater and sediment microbial communities from various areas in North America, analyzing microbe dynamics in response to fracking.</title>
        <authorList>
            <person name="Lamendella R."/>
        </authorList>
    </citation>
    <scope>NUCLEOTIDE SEQUENCE [LARGE SCALE GENOMIC DNA]</scope>
    <source>
        <strain evidence="7 8">99A</strain>
    </source>
</reference>
<evidence type="ECO:0000256" key="4">
    <source>
        <dbReference type="PROSITE-ProRule" id="PRU00284"/>
    </source>
</evidence>
<dbReference type="PROSITE" id="PS50885">
    <property type="entry name" value="HAMP"/>
    <property type="match status" value="1"/>
</dbReference>
<dbReference type="Proteomes" id="UP000248729">
    <property type="component" value="Unassembled WGS sequence"/>
</dbReference>
<dbReference type="Pfam" id="PF00015">
    <property type="entry name" value="MCPsignal"/>
    <property type="match status" value="1"/>
</dbReference>
<proteinExistence type="inferred from homology"/>
<evidence type="ECO:0000313" key="8">
    <source>
        <dbReference type="Proteomes" id="UP000248729"/>
    </source>
</evidence>
<dbReference type="PANTHER" id="PTHR32089:SF120">
    <property type="entry name" value="METHYL-ACCEPTING CHEMOTAXIS PROTEIN TLPQ"/>
    <property type="match status" value="1"/>
</dbReference>